<proteinExistence type="predicted"/>
<dbReference type="EMBL" id="ACJE01000004">
    <property type="protein sequence ID" value="EHA26529.1"/>
    <property type="molecule type" value="Genomic_DNA"/>
</dbReference>
<feature type="compositionally biased region" description="Polar residues" evidence="1">
    <location>
        <begin position="1"/>
        <end position="17"/>
    </location>
</feature>
<comment type="caution">
    <text evidence="2">The sequence shown here is derived from an EMBL/GenBank/DDBJ whole genome shotgun (WGS) entry which is preliminary data.</text>
</comment>
<evidence type="ECO:0000256" key="1">
    <source>
        <dbReference type="SAM" id="MobiDB-lite"/>
    </source>
</evidence>
<evidence type="ECO:0000313" key="3">
    <source>
        <dbReference type="Proteomes" id="UP000009038"/>
    </source>
</evidence>
<sequence>MNLSSCRLGTKPGSTPNPLAAKKPKSQIPIFGSWPFAYRGLVLGLMNPAFAVLGNSDSWGPIGLLIGLLSSRLAGSGIRGAGPQYPAEEGKAVGSNVTEELLTYPLVILLFHKKLDGIGHGGTMAYFPWMMDPGCDKASSAASPTHTHTHAHASHAFQQHHT</sequence>
<name>G3XSQ2_ASPNA</name>
<gene>
    <name evidence="2" type="ORF">ASPNIDRAFT_36045</name>
</gene>
<reference evidence="2 3" key="1">
    <citation type="journal article" date="2011" name="Genome Res.">
        <title>Comparative genomics of citric-acid-producing Aspergillus niger ATCC 1015 versus enzyme-producing CBS 513.88.</title>
        <authorList>
            <person name="Andersen M.R."/>
            <person name="Salazar M.P."/>
            <person name="Schaap P.J."/>
            <person name="van de Vondervoort P.J."/>
            <person name="Culley D."/>
            <person name="Thykaer J."/>
            <person name="Frisvad J.C."/>
            <person name="Nielsen K.F."/>
            <person name="Albang R."/>
            <person name="Albermann K."/>
            <person name="Berka R.M."/>
            <person name="Braus G.H."/>
            <person name="Braus-Stromeyer S.A."/>
            <person name="Corrochano L.M."/>
            <person name="Dai Z."/>
            <person name="van Dijck P.W."/>
            <person name="Hofmann G."/>
            <person name="Lasure L.L."/>
            <person name="Magnuson J.K."/>
            <person name="Menke H."/>
            <person name="Meijer M."/>
            <person name="Meijer S.L."/>
            <person name="Nielsen J.B."/>
            <person name="Nielsen M.L."/>
            <person name="van Ooyen A.J."/>
            <person name="Pel H.J."/>
            <person name="Poulsen L."/>
            <person name="Samson R.A."/>
            <person name="Stam H."/>
            <person name="Tsang A."/>
            <person name="van den Brink J.M."/>
            <person name="Atkins A."/>
            <person name="Aerts A."/>
            <person name="Shapiro H."/>
            <person name="Pangilinan J."/>
            <person name="Salamov A."/>
            <person name="Lou Y."/>
            <person name="Lindquist E."/>
            <person name="Lucas S."/>
            <person name="Grimwood J."/>
            <person name="Grigoriev I.V."/>
            <person name="Kubicek C.P."/>
            <person name="Martinez D."/>
            <person name="van Peij N.N."/>
            <person name="Roubos J.A."/>
            <person name="Nielsen J."/>
            <person name="Baker S.E."/>
        </authorList>
    </citation>
    <scope>NUCLEOTIDE SEQUENCE [LARGE SCALE GENOMIC DNA]</scope>
    <source>
        <strain evidence="3">ATCC 1015 / CBS 113.46 / FGSC A1144 / LSHB Ac4 / NCTC 3858a / NRRL 328 / USDA 3528.7</strain>
    </source>
</reference>
<protein>
    <submittedName>
        <fullName evidence="2">Uncharacterized protein</fullName>
    </submittedName>
</protein>
<dbReference type="HOGENOM" id="CLU_1635008_0_0_1"/>
<dbReference type="Proteomes" id="UP000009038">
    <property type="component" value="Unassembled WGS sequence"/>
</dbReference>
<accession>G3XSQ2</accession>
<dbReference type="VEuPathDB" id="FungiDB:ASPNIDRAFT2_36045"/>
<organism evidence="2 3">
    <name type="scientific">Aspergillus niger (strain ATCC 1015 / CBS 113.46 / FGSC A1144 / LSHB Ac4 / NCTC 3858a / NRRL 328 / USDA 3528.7)</name>
    <dbReference type="NCBI Taxonomy" id="380704"/>
    <lineage>
        <taxon>Eukaryota</taxon>
        <taxon>Fungi</taxon>
        <taxon>Dikarya</taxon>
        <taxon>Ascomycota</taxon>
        <taxon>Pezizomycotina</taxon>
        <taxon>Eurotiomycetes</taxon>
        <taxon>Eurotiomycetidae</taxon>
        <taxon>Eurotiales</taxon>
        <taxon>Aspergillaceae</taxon>
        <taxon>Aspergillus</taxon>
        <taxon>Aspergillus subgen. Circumdati</taxon>
    </lineage>
</organism>
<dbReference type="AlphaFoldDB" id="G3XSQ2"/>
<feature type="region of interest" description="Disordered" evidence="1">
    <location>
        <begin position="1"/>
        <end position="21"/>
    </location>
</feature>
<feature type="compositionally biased region" description="Basic residues" evidence="1">
    <location>
        <begin position="147"/>
        <end position="162"/>
    </location>
</feature>
<evidence type="ECO:0000313" key="2">
    <source>
        <dbReference type="EMBL" id="EHA26529.1"/>
    </source>
</evidence>
<feature type="region of interest" description="Disordered" evidence="1">
    <location>
        <begin position="138"/>
        <end position="162"/>
    </location>
</feature>